<proteinExistence type="predicted"/>
<reference evidence="1" key="1">
    <citation type="journal article" date="2019" name="Sci. Rep.">
        <title>Draft genome of Tanacetum cinerariifolium, the natural source of mosquito coil.</title>
        <authorList>
            <person name="Yamashiro T."/>
            <person name="Shiraishi A."/>
            <person name="Satake H."/>
            <person name="Nakayama K."/>
        </authorList>
    </citation>
    <scope>NUCLEOTIDE SEQUENCE</scope>
</reference>
<dbReference type="EMBL" id="BKCJ010501479">
    <property type="protein sequence ID" value="GFA85662.1"/>
    <property type="molecule type" value="Genomic_DNA"/>
</dbReference>
<name>A0A699KDK7_TANCI</name>
<accession>A0A699KDK7</accession>
<dbReference type="AlphaFoldDB" id="A0A699KDK7"/>
<comment type="caution">
    <text evidence="1">The sequence shown here is derived from an EMBL/GenBank/DDBJ whole genome shotgun (WGS) entry which is preliminary data.</text>
</comment>
<sequence>MNVSRYGLHTRFMRSINTAVDDNLNSSRSLSRHLILEVDQTSHQSLEANSGSLPSAYLIIVGLTIPSSQMGLIDKALVPQVRHQVLNRFRIQPGGLVGYPASPQEKSRESLELLVRLPVASPLTYL</sequence>
<evidence type="ECO:0000313" key="1">
    <source>
        <dbReference type="EMBL" id="GFA85662.1"/>
    </source>
</evidence>
<organism evidence="1">
    <name type="scientific">Tanacetum cinerariifolium</name>
    <name type="common">Dalmatian daisy</name>
    <name type="synonym">Chrysanthemum cinerariifolium</name>
    <dbReference type="NCBI Taxonomy" id="118510"/>
    <lineage>
        <taxon>Eukaryota</taxon>
        <taxon>Viridiplantae</taxon>
        <taxon>Streptophyta</taxon>
        <taxon>Embryophyta</taxon>
        <taxon>Tracheophyta</taxon>
        <taxon>Spermatophyta</taxon>
        <taxon>Magnoliopsida</taxon>
        <taxon>eudicotyledons</taxon>
        <taxon>Gunneridae</taxon>
        <taxon>Pentapetalae</taxon>
        <taxon>asterids</taxon>
        <taxon>campanulids</taxon>
        <taxon>Asterales</taxon>
        <taxon>Asteraceae</taxon>
        <taxon>Asteroideae</taxon>
        <taxon>Anthemideae</taxon>
        <taxon>Anthemidinae</taxon>
        <taxon>Tanacetum</taxon>
    </lineage>
</organism>
<gene>
    <name evidence="1" type="ORF">Tci_657634</name>
</gene>
<protein>
    <submittedName>
        <fullName evidence="1">Uncharacterized protein</fullName>
    </submittedName>
</protein>